<dbReference type="Pfam" id="PF23598">
    <property type="entry name" value="LRR_14"/>
    <property type="match status" value="1"/>
</dbReference>
<dbReference type="SUPFAM" id="SSF52058">
    <property type="entry name" value="L domain-like"/>
    <property type="match status" value="2"/>
</dbReference>
<dbReference type="InterPro" id="IPR035897">
    <property type="entry name" value="Toll_tir_struct_dom_sf"/>
</dbReference>
<dbReference type="Gene3D" id="3.40.50.10140">
    <property type="entry name" value="Toll/interleukin-1 receptor homology (TIR) domain"/>
    <property type="match status" value="1"/>
</dbReference>
<feature type="domain" description="Disease resistance protein Roq1-like winged-helix" evidence="7">
    <location>
        <begin position="363"/>
        <end position="431"/>
    </location>
</feature>
<dbReference type="GO" id="GO:0043531">
    <property type="term" value="F:ADP binding"/>
    <property type="evidence" value="ECO:0007669"/>
    <property type="project" value="InterPro"/>
</dbReference>
<dbReference type="AlphaFoldDB" id="A0AAU9MUN4"/>
<dbReference type="Pfam" id="PF23282">
    <property type="entry name" value="WHD_ROQ1"/>
    <property type="match status" value="1"/>
</dbReference>
<dbReference type="InterPro" id="IPR042197">
    <property type="entry name" value="Apaf_helical"/>
</dbReference>
<evidence type="ECO:0000259" key="5">
    <source>
        <dbReference type="Pfam" id="PF00931"/>
    </source>
</evidence>
<evidence type="ECO:0000259" key="7">
    <source>
        <dbReference type="Pfam" id="PF23282"/>
    </source>
</evidence>
<dbReference type="Proteomes" id="UP001157418">
    <property type="component" value="Unassembled WGS sequence"/>
</dbReference>
<dbReference type="SMART" id="SM00369">
    <property type="entry name" value="LRR_TYP"/>
    <property type="match status" value="5"/>
</dbReference>
<evidence type="ECO:0008006" key="11">
    <source>
        <dbReference type="Google" id="ProtNLM"/>
    </source>
</evidence>
<dbReference type="InterPro" id="IPR044974">
    <property type="entry name" value="Disease_R_plants"/>
</dbReference>
<dbReference type="GO" id="GO:0007165">
    <property type="term" value="P:signal transduction"/>
    <property type="evidence" value="ECO:0007669"/>
    <property type="project" value="InterPro"/>
</dbReference>
<evidence type="ECO:0000259" key="8">
    <source>
        <dbReference type="Pfam" id="PF23598"/>
    </source>
</evidence>
<reference evidence="9 10" key="1">
    <citation type="submission" date="2022-01" db="EMBL/GenBank/DDBJ databases">
        <authorList>
            <person name="Xiong W."/>
            <person name="Schranz E."/>
        </authorList>
    </citation>
    <scope>NUCLEOTIDE SEQUENCE [LARGE SCALE GENOMIC DNA]</scope>
</reference>
<dbReference type="SUPFAM" id="SSF46785">
    <property type="entry name" value="Winged helix' DNA-binding domain"/>
    <property type="match status" value="1"/>
</dbReference>
<gene>
    <name evidence="9" type="ORF">LVIROSA_LOCUS14851</name>
</gene>
<dbReference type="Pfam" id="PF00931">
    <property type="entry name" value="NB-ARC"/>
    <property type="match status" value="1"/>
</dbReference>
<evidence type="ECO:0000256" key="4">
    <source>
        <dbReference type="SAM" id="MobiDB-lite"/>
    </source>
</evidence>
<evidence type="ECO:0000256" key="2">
    <source>
        <dbReference type="ARBA" id="ARBA00022737"/>
    </source>
</evidence>
<dbReference type="InterPro" id="IPR000157">
    <property type="entry name" value="TIR_dom"/>
</dbReference>
<sequence length="1029" mass="116804">MAVDFVSGKQQIFDQRREKSEGETAITNYQRRSAVPTLTMTVVAAEEAGASGAVENAFAKHENKEAAGKWRDALKEAADLAGWGLKNTADRHEAKFIQKIVEELSLELRAFDFNIDEKFVGMETRINDVLLSLGTGSDDVCMIGIKGIGGGGKTTLAKAVFDQISFQFESKSFVESVREVSKASLSGLKSLQNQIISDVLNDRGISVSSVHDGINIMKRRMPGKKVLLVLDDVDHIEQLEVLAGETNWFKPGSRIIITTRDEQVLVAHRVKSIHDVKLLSEEEAICLFSRYAFGRVIPNLGYEKLVQRVIYYAAGLPLTIKVLGSFLCGKNEFEWIDAIERLKTIPLLETLKKLELSYISLEEDYKEIFLDVACILKGWSKANAIKALESCGFHARSGLRVLEQRSLITVDHSGYLGMHDRVEEMGRNIIRCSHPDKPYKHSRLWINKEIEDILSNDLGTEATRYIQFYSWKVSAEVVMKGLRKMKELRFLHVSGGSFEASHYPKHLKQIILLHLRWLTAKSYIFGKGEKERFLNKLRFLDLSYSKLRTLNLLLTPNIETLNLKGCGDLVELYELARCLKLITIDLSYSMLRTINLGSTPSLKLLDLGDCWGLVELHMPGRYPNLRSIKLNNSKLRTLDIGPTPNLEYLDLKNCNDLEELHIADGCLKKLVYLDLSGCLRFKSFKFKIKNDTFPTNNDSSCSENESLEIGPLAELYLIVESLDGCPLHPGNNLPKFQFTCFYKEDRPLLTRNLEKLISVGLCACTNLDAFSRSICGLQHLRVLKFKGSILEAPKDLDQLECLEKLDLSDTGITDIPESLCMLKHLKSLKLDFCFFLEKLPKDLGRLECLKELILSYAKIKDLPDSICMLKHLEFLELFNCRLLEKLPEDFGQLESLENLNLNHCELLQDIPDSICEMKCLKRLSLNYCIQLEKFPEELGHLECLKQLDLGGVYITHLPQSIFLLKGVRIYGSRGLLQSFGFTFEIQTTAYEELCYVMIQGQEKTSRLNYYSKEKQQGHKPPLTRAKSPR</sequence>
<dbReference type="PANTHER" id="PTHR11017">
    <property type="entry name" value="LEUCINE-RICH REPEAT-CONTAINING PROTEIN"/>
    <property type="match status" value="1"/>
</dbReference>
<dbReference type="PRINTS" id="PR00364">
    <property type="entry name" value="DISEASERSIST"/>
</dbReference>
<dbReference type="InterPro" id="IPR003591">
    <property type="entry name" value="Leu-rich_rpt_typical-subtyp"/>
</dbReference>
<evidence type="ECO:0000313" key="9">
    <source>
        <dbReference type="EMBL" id="CAH1427879.1"/>
    </source>
</evidence>
<evidence type="ECO:0000256" key="3">
    <source>
        <dbReference type="ARBA" id="ARBA00022821"/>
    </source>
</evidence>
<dbReference type="Gene3D" id="3.80.10.10">
    <property type="entry name" value="Ribonuclease Inhibitor"/>
    <property type="match status" value="2"/>
</dbReference>
<dbReference type="PANTHER" id="PTHR11017:SF544">
    <property type="entry name" value="ADP-RIBOSYL CYCLASE_CYCLIC ADP-RIBOSE HYDROLASE"/>
    <property type="match status" value="1"/>
</dbReference>
<evidence type="ECO:0000313" key="10">
    <source>
        <dbReference type="Proteomes" id="UP001157418"/>
    </source>
</evidence>
<feature type="domain" description="Disease resistance R13L4/SHOC-2-like LRR" evidence="8">
    <location>
        <begin position="841"/>
        <end position="948"/>
    </location>
</feature>
<dbReference type="EMBL" id="CAKMRJ010002223">
    <property type="protein sequence ID" value="CAH1427879.1"/>
    <property type="molecule type" value="Genomic_DNA"/>
</dbReference>
<dbReference type="GO" id="GO:0051707">
    <property type="term" value="P:response to other organism"/>
    <property type="evidence" value="ECO:0007669"/>
    <property type="project" value="UniProtKB-ARBA"/>
</dbReference>
<comment type="caution">
    <text evidence="9">The sequence shown here is derived from an EMBL/GenBank/DDBJ whole genome shotgun (WGS) entry which is preliminary data.</text>
</comment>
<evidence type="ECO:0000256" key="1">
    <source>
        <dbReference type="ARBA" id="ARBA00022614"/>
    </source>
</evidence>
<feature type="region of interest" description="Disordered" evidence="4">
    <location>
        <begin position="1010"/>
        <end position="1029"/>
    </location>
</feature>
<evidence type="ECO:0000259" key="6">
    <source>
        <dbReference type="Pfam" id="PF01582"/>
    </source>
</evidence>
<protein>
    <recommendedName>
        <fullName evidence="11">Toll/interleukin-1 receptor (TIR) domain-containing protein</fullName>
    </recommendedName>
</protein>
<dbReference type="InterPro" id="IPR032675">
    <property type="entry name" value="LRR_dom_sf"/>
</dbReference>
<name>A0AAU9MUN4_9ASTR</name>
<dbReference type="GO" id="GO:0006952">
    <property type="term" value="P:defense response"/>
    <property type="evidence" value="ECO:0007669"/>
    <property type="project" value="UniProtKB-KW"/>
</dbReference>
<dbReference type="SUPFAM" id="SSF52540">
    <property type="entry name" value="P-loop containing nucleoside triphosphate hydrolases"/>
    <property type="match status" value="1"/>
</dbReference>
<keyword evidence="1" id="KW-0433">Leucine-rich repeat</keyword>
<keyword evidence="2" id="KW-0677">Repeat</keyword>
<dbReference type="PROSITE" id="PS51450">
    <property type="entry name" value="LRR"/>
    <property type="match status" value="1"/>
</dbReference>
<keyword evidence="3" id="KW-0611">Plant defense</keyword>
<dbReference type="Gene3D" id="1.10.8.430">
    <property type="entry name" value="Helical domain of apoptotic protease-activating factors"/>
    <property type="match status" value="1"/>
</dbReference>
<dbReference type="Pfam" id="PF01582">
    <property type="entry name" value="TIR"/>
    <property type="match status" value="1"/>
</dbReference>
<dbReference type="InterPro" id="IPR002182">
    <property type="entry name" value="NB-ARC"/>
</dbReference>
<dbReference type="InterPro" id="IPR036390">
    <property type="entry name" value="WH_DNA-bd_sf"/>
</dbReference>
<feature type="domain" description="NB-ARC" evidence="5">
    <location>
        <begin position="124"/>
        <end position="293"/>
    </location>
</feature>
<organism evidence="9 10">
    <name type="scientific">Lactuca virosa</name>
    <dbReference type="NCBI Taxonomy" id="75947"/>
    <lineage>
        <taxon>Eukaryota</taxon>
        <taxon>Viridiplantae</taxon>
        <taxon>Streptophyta</taxon>
        <taxon>Embryophyta</taxon>
        <taxon>Tracheophyta</taxon>
        <taxon>Spermatophyta</taxon>
        <taxon>Magnoliopsida</taxon>
        <taxon>eudicotyledons</taxon>
        <taxon>Gunneridae</taxon>
        <taxon>Pentapetalae</taxon>
        <taxon>asterids</taxon>
        <taxon>campanulids</taxon>
        <taxon>Asterales</taxon>
        <taxon>Asteraceae</taxon>
        <taxon>Cichorioideae</taxon>
        <taxon>Cichorieae</taxon>
        <taxon>Lactucinae</taxon>
        <taxon>Lactuca</taxon>
    </lineage>
</organism>
<dbReference type="InterPro" id="IPR001611">
    <property type="entry name" value="Leu-rich_rpt"/>
</dbReference>
<keyword evidence="10" id="KW-1185">Reference proteome</keyword>
<feature type="domain" description="TIR" evidence="6">
    <location>
        <begin position="30"/>
        <end position="109"/>
    </location>
</feature>
<dbReference type="InterPro" id="IPR058192">
    <property type="entry name" value="WHD_ROQ1-like"/>
</dbReference>
<dbReference type="InterPro" id="IPR055414">
    <property type="entry name" value="LRR_R13L4/SHOC2-like"/>
</dbReference>
<proteinExistence type="predicted"/>
<dbReference type="InterPro" id="IPR027417">
    <property type="entry name" value="P-loop_NTPase"/>
</dbReference>
<dbReference type="Gene3D" id="3.40.50.300">
    <property type="entry name" value="P-loop containing nucleotide triphosphate hydrolases"/>
    <property type="match status" value="1"/>
</dbReference>
<accession>A0AAU9MUN4</accession>